<reference evidence="2 3" key="2">
    <citation type="submission" date="2013-11" db="EMBL/GenBank/DDBJ databases">
        <title>Whole genome shotgun sequence of Vibrio halioticoli NBRC 102217.</title>
        <authorList>
            <person name="Isaki S."/>
            <person name="Kimura A."/>
            <person name="Ohji S."/>
            <person name="Hosoyama A."/>
            <person name="Fujita N."/>
            <person name="Hashimoto M."/>
            <person name="Hosoyama Y."/>
            <person name="Yamazoe A."/>
        </authorList>
    </citation>
    <scope>NUCLEOTIDE SEQUENCE [LARGE SCALE GENOMIC DNA]</scope>
    <source>
        <strain evidence="2 3">NBRC 102217</strain>
    </source>
</reference>
<dbReference type="RefSeq" id="WP_023403073.1">
    <property type="nucleotide sequence ID" value="NZ_BAUJ01000008.1"/>
</dbReference>
<reference evidence="2 3" key="1">
    <citation type="submission" date="2013-10" db="EMBL/GenBank/DDBJ databases">
        <authorList>
            <person name="Ichikawa N."/>
            <person name="Kimura A."/>
            <person name="Ohji S."/>
            <person name="Hosoyama A."/>
            <person name="Fujita N."/>
        </authorList>
    </citation>
    <scope>NUCLEOTIDE SEQUENCE [LARGE SCALE GENOMIC DNA]</scope>
    <source>
        <strain evidence="2 3">NBRC 102217</strain>
    </source>
</reference>
<comment type="caution">
    <text evidence="2">The sequence shown here is derived from an EMBL/GenBank/DDBJ whole genome shotgun (WGS) entry which is preliminary data.</text>
</comment>
<dbReference type="AlphaFoldDB" id="V5HGY0"/>
<feature type="transmembrane region" description="Helical" evidence="1">
    <location>
        <begin position="12"/>
        <end position="29"/>
    </location>
</feature>
<sequence length="184" mass="20693">MSGNSFISIRNATIASVIAGVILLAVPVLKDYVVSFLSWTWSGVVWCSEALIDSYSLPGWAWLLISILTLIGLINIYLAIKGEPEEPEFKSYVEDLMHGANWRWTWIGNQISNVWCFCPICDATLVYDDSSCRFYSDVNKTDFICENCNRTVVASISGGDKDYATGAVKREISRRIRTGEYKKH</sequence>
<name>V5HGY0_9VIBR</name>
<dbReference type="eggNOG" id="ENOG5032VP3">
    <property type="taxonomic scope" value="Bacteria"/>
</dbReference>
<evidence type="ECO:0000256" key="1">
    <source>
        <dbReference type="SAM" id="Phobius"/>
    </source>
</evidence>
<keyword evidence="3" id="KW-1185">Reference proteome</keyword>
<evidence type="ECO:0000313" key="2">
    <source>
        <dbReference type="EMBL" id="GAD88690.1"/>
    </source>
</evidence>
<protein>
    <submittedName>
        <fullName evidence="2">Uncharacterized protein</fullName>
    </submittedName>
</protein>
<dbReference type="EMBL" id="BAUJ01000008">
    <property type="protein sequence ID" value="GAD88690.1"/>
    <property type="molecule type" value="Genomic_DNA"/>
</dbReference>
<keyword evidence="1" id="KW-0472">Membrane</keyword>
<accession>V5HGY0</accession>
<proteinExistence type="predicted"/>
<evidence type="ECO:0000313" key="3">
    <source>
        <dbReference type="Proteomes" id="UP000017800"/>
    </source>
</evidence>
<organism evidence="2 3">
    <name type="scientific">Vibrio halioticoli NBRC 102217</name>
    <dbReference type="NCBI Taxonomy" id="1219072"/>
    <lineage>
        <taxon>Bacteria</taxon>
        <taxon>Pseudomonadati</taxon>
        <taxon>Pseudomonadota</taxon>
        <taxon>Gammaproteobacteria</taxon>
        <taxon>Vibrionales</taxon>
        <taxon>Vibrionaceae</taxon>
        <taxon>Vibrio</taxon>
    </lineage>
</organism>
<dbReference type="Proteomes" id="UP000017800">
    <property type="component" value="Unassembled WGS sequence"/>
</dbReference>
<gene>
    <name evidence="2" type="ORF">VHA01S_008_00850</name>
</gene>
<feature type="transmembrane region" description="Helical" evidence="1">
    <location>
        <begin position="60"/>
        <end position="80"/>
    </location>
</feature>
<keyword evidence="1" id="KW-0812">Transmembrane</keyword>
<keyword evidence="1" id="KW-1133">Transmembrane helix</keyword>